<dbReference type="InterPro" id="IPR004167">
    <property type="entry name" value="PSBD"/>
</dbReference>
<dbReference type="InterPro" id="IPR003016">
    <property type="entry name" value="2-oxoA_DH_lipoyl-BS"/>
</dbReference>
<dbReference type="Pfam" id="PF02817">
    <property type="entry name" value="E3_binding"/>
    <property type="match status" value="2"/>
</dbReference>
<accession>A0ABD5V886</accession>
<dbReference type="Pfam" id="PF00198">
    <property type="entry name" value="2-oxoacid_dh"/>
    <property type="match status" value="1"/>
</dbReference>
<dbReference type="PANTHER" id="PTHR23151:SF90">
    <property type="entry name" value="DIHYDROLIPOYLLYSINE-RESIDUE ACETYLTRANSFERASE COMPONENT OF PYRUVATE DEHYDROGENASE COMPLEX, MITOCHONDRIAL-RELATED"/>
    <property type="match status" value="1"/>
</dbReference>
<proteinExistence type="inferred from homology"/>
<dbReference type="RefSeq" id="WP_340604396.1">
    <property type="nucleotide sequence ID" value="NZ_JBBMXV010000003.1"/>
</dbReference>
<dbReference type="SUPFAM" id="SSF52777">
    <property type="entry name" value="CoA-dependent acyltransferases"/>
    <property type="match status" value="1"/>
</dbReference>
<dbReference type="Gene3D" id="2.40.50.100">
    <property type="match status" value="1"/>
</dbReference>
<evidence type="ECO:0000259" key="4">
    <source>
        <dbReference type="PROSITE" id="PS50968"/>
    </source>
</evidence>
<dbReference type="EMBL" id="JBHSXQ010000003">
    <property type="protein sequence ID" value="MFC6905866.1"/>
    <property type="molecule type" value="Genomic_DNA"/>
</dbReference>
<evidence type="ECO:0000313" key="7">
    <source>
        <dbReference type="Proteomes" id="UP001596312"/>
    </source>
</evidence>
<reference evidence="6 7" key="1">
    <citation type="journal article" date="2019" name="Int. J. Syst. Evol. Microbiol.">
        <title>The Global Catalogue of Microorganisms (GCM) 10K type strain sequencing project: providing services to taxonomists for standard genome sequencing and annotation.</title>
        <authorList>
            <consortium name="The Broad Institute Genomics Platform"/>
            <consortium name="The Broad Institute Genome Sequencing Center for Infectious Disease"/>
            <person name="Wu L."/>
            <person name="Ma J."/>
        </authorList>
    </citation>
    <scope>NUCLEOTIDE SEQUENCE [LARGE SCALE GENOMIC DNA]</scope>
    <source>
        <strain evidence="6 7">CGMCC 1.3240</strain>
    </source>
</reference>
<evidence type="ECO:0000259" key="5">
    <source>
        <dbReference type="PROSITE" id="PS51826"/>
    </source>
</evidence>
<dbReference type="PROSITE" id="PS50968">
    <property type="entry name" value="BIOTINYL_LIPOYL"/>
    <property type="match status" value="1"/>
</dbReference>
<dbReference type="PROSITE" id="PS51826">
    <property type="entry name" value="PSBD"/>
    <property type="match status" value="2"/>
</dbReference>
<dbReference type="InterPro" id="IPR036625">
    <property type="entry name" value="E3-bd_dom_sf"/>
</dbReference>
<feature type="region of interest" description="Disordered" evidence="3">
    <location>
        <begin position="93"/>
        <end position="200"/>
    </location>
</feature>
<dbReference type="InterPro" id="IPR045257">
    <property type="entry name" value="E2/Pdx1"/>
</dbReference>
<dbReference type="Pfam" id="PF00364">
    <property type="entry name" value="Biotin_lipoyl"/>
    <property type="match status" value="1"/>
</dbReference>
<organism evidence="6 7">
    <name type="scientific">Halalkalicoccus tibetensis</name>
    <dbReference type="NCBI Taxonomy" id="175632"/>
    <lineage>
        <taxon>Archaea</taxon>
        <taxon>Methanobacteriati</taxon>
        <taxon>Methanobacteriota</taxon>
        <taxon>Stenosarchaea group</taxon>
        <taxon>Halobacteria</taxon>
        <taxon>Halobacteriales</taxon>
        <taxon>Halococcaceae</taxon>
        <taxon>Halalkalicoccus</taxon>
    </lineage>
</organism>
<dbReference type="PROSITE" id="PS00189">
    <property type="entry name" value="LIPOYL"/>
    <property type="match status" value="1"/>
</dbReference>
<dbReference type="SUPFAM" id="SSF47005">
    <property type="entry name" value="Peripheral subunit-binding domain of 2-oxo acid dehydrogenase complex"/>
    <property type="match status" value="2"/>
</dbReference>
<keyword evidence="7" id="KW-1185">Reference proteome</keyword>
<protein>
    <submittedName>
        <fullName evidence="6">E3 binding domain-containing protein</fullName>
    </submittedName>
</protein>
<dbReference type="InterPro" id="IPR023213">
    <property type="entry name" value="CAT-like_dom_sf"/>
</dbReference>
<dbReference type="InterPro" id="IPR000089">
    <property type="entry name" value="Biotin_lipoyl"/>
</dbReference>
<name>A0ABD5V886_9EURY</name>
<feature type="compositionally biased region" description="Polar residues" evidence="3">
    <location>
        <begin position="180"/>
        <end position="189"/>
    </location>
</feature>
<gene>
    <name evidence="6" type="ORF">ACFQGH_11760</name>
</gene>
<evidence type="ECO:0000256" key="1">
    <source>
        <dbReference type="ARBA" id="ARBA00007317"/>
    </source>
</evidence>
<feature type="domain" description="Lipoyl-binding" evidence="4">
    <location>
        <begin position="2"/>
        <end position="77"/>
    </location>
</feature>
<evidence type="ECO:0000313" key="6">
    <source>
        <dbReference type="EMBL" id="MFC6905866.1"/>
    </source>
</evidence>
<comment type="caution">
    <text evidence="6">The sequence shown here is derived from an EMBL/GenBank/DDBJ whole genome shotgun (WGS) entry which is preliminary data.</text>
</comment>
<evidence type="ECO:0000256" key="2">
    <source>
        <dbReference type="ARBA" id="ARBA00022823"/>
    </source>
</evidence>
<comment type="similarity">
    <text evidence="1">Belongs to the 2-oxoacid dehydrogenase family.</text>
</comment>
<dbReference type="InterPro" id="IPR001078">
    <property type="entry name" value="2-oxoacid_DH_actylTfrase"/>
</dbReference>
<dbReference type="SUPFAM" id="SSF51230">
    <property type="entry name" value="Single hybrid motif"/>
    <property type="match status" value="1"/>
</dbReference>
<feature type="compositionally biased region" description="Basic and acidic residues" evidence="3">
    <location>
        <begin position="135"/>
        <end position="149"/>
    </location>
</feature>
<dbReference type="AlphaFoldDB" id="A0ABD5V886"/>
<keyword evidence="2" id="KW-0450">Lipoyl</keyword>
<feature type="compositionally biased region" description="Acidic residues" evidence="3">
    <location>
        <begin position="93"/>
        <end position="106"/>
    </location>
</feature>
<dbReference type="Gene3D" id="3.30.559.10">
    <property type="entry name" value="Chloramphenicol acetyltransferase-like domain"/>
    <property type="match status" value="1"/>
</dbReference>
<dbReference type="Proteomes" id="UP001596312">
    <property type="component" value="Unassembled WGS sequence"/>
</dbReference>
<evidence type="ECO:0000256" key="3">
    <source>
        <dbReference type="SAM" id="MobiDB-lite"/>
    </source>
</evidence>
<sequence>MGYVVKMPKLGLEMEQGTMLEWHLEEGDSVAEDEVIAEIESEKSIGEIEAREDGVLRMTALEEGESVPPGTPIGIVAGADEDIADLQAEFETDEGLDEPGSDETTESADSALEGTPSEGGETAGTSTDAETAESVDIKASPRAERRAEELGVGLADVDGSGPQGAITEDDVEAAAAAEDTGSTGRTTAEQIKASPRAERRAEEIGVDLMTVEGSGPQGAITEADVEAAADDTPSEAIEAAAAEGERAAVRPGQYRTATLVIDGEEADALMETTEFAGQAFDVEPSPLDVLLVAVSATLIDHPAFNATIEDETHHLHTRQDVAVAAESDGELLTPVIDGVEELSFAELVETRHEVVDEAIASGMSDGRATFALGLESEVDDVESLIEAPTAAGLLVNSSRRRAVPAENGVSLERCLSLSLVYDTRVLGDRDAEAFLDALLERIENAPELVLRTYGKRSP</sequence>
<feature type="domain" description="Peripheral subunit-binding (PSBD)" evidence="5">
    <location>
        <begin position="138"/>
        <end position="175"/>
    </location>
</feature>
<dbReference type="PANTHER" id="PTHR23151">
    <property type="entry name" value="DIHYDROLIPOAMIDE ACETYL/SUCCINYL-TRANSFERASE-RELATED"/>
    <property type="match status" value="1"/>
</dbReference>
<dbReference type="Gene3D" id="4.10.320.10">
    <property type="entry name" value="E3-binding domain"/>
    <property type="match status" value="2"/>
</dbReference>
<feature type="domain" description="Peripheral subunit-binding (PSBD)" evidence="5">
    <location>
        <begin position="192"/>
        <end position="229"/>
    </location>
</feature>
<dbReference type="InterPro" id="IPR011053">
    <property type="entry name" value="Single_hybrid_motif"/>
</dbReference>
<dbReference type="CDD" id="cd06849">
    <property type="entry name" value="lipoyl_domain"/>
    <property type="match status" value="1"/>
</dbReference>